<accession>A0AAE1KUQ9</accession>
<evidence type="ECO:0000256" key="1">
    <source>
        <dbReference type="SAM" id="MobiDB-lite"/>
    </source>
</evidence>
<reference evidence="2" key="1">
    <citation type="submission" date="2023-10" db="EMBL/GenBank/DDBJ databases">
        <title>Genome assemblies of two species of porcelain crab, Petrolisthes cinctipes and Petrolisthes manimaculis (Anomura: Porcellanidae).</title>
        <authorList>
            <person name="Angst P."/>
        </authorList>
    </citation>
    <scope>NUCLEOTIDE SEQUENCE</scope>
    <source>
        <strain evidence="2">PB745_01</strain>
        <tissue evidence="2">Gill</tissue>
    </source>
</reference>
<evidence type="ECO:0000313" key="3">
    <source>
        <dbReference type="Proteomes" id="UP001286313"/>
    </source>
</evidence>
<keyword evidence="3" id="KW-1185">Reference proteome</keyword>
<feature type="region of interest" description="Disordered" evidence="1">
    <location>
        <begin position="433"/>
        <end position="473"/>
    </location>
</feature>
<proteinExistence type="predicted"/>
<dbReference type="Proteomes" id="UP001286313">
    <property type="component" value="Unassembled WGS sequence"/>
</dbReference>
<gene>
    <name evidence="2" type="ORF">Pcinc_010186</name>
</gene>
<comment type="caution">
    <text evidence="2">The sequence shown here is derived from an EMBL/GenBank/DDBJ whole genome shotgun (WGS) entry which is preliminary data.</text>
</comment>
<name>A0AAE1KUQ9_PETCI</name>
<protein>
    <submittedName>
        <fullName evidence="2">Uncharacterized protein</fullName>
    </submittedName>
</protein>
<feature type="compositionally biased region" description="Basic and acidic residues" evidence="1">
    <location>
        <begin position="436"/>
        <end position="448"/>
    </location>
</feature>
<dbReference type="PANTHER" id="PTHR47027:SF20">
    <property type="entry name" value="REVERSE TRANSCRIPTASE-LIKE PROTEIN WITH RNA-DIRECTED DNA POLYMERASE DOMAIN"/>
    <property type="match status" value="1"/>
</dbReference>
<sequence length="496" mass="56437">MGEHKERVVRVSEWAWDRVIGRHGVGKCNINGLLLRTCATHDLAITDTMFRLPNRNKHWHLIDYIIVRAKDRRDVPVTRSMCGADCWMDHHLIISKLNIHIQPQRRPQGQRVAKRLDVSKLRCSPTAQELVSALDCKLAHLQANSDDIEKDWETLKTSVHSTTFQVIGPATRNHQDWVNENDAEIQKLLEEKRQLLRAHQNVPTSAAKKAAFVSKHSIVQARLRSMQDACLSNKTDEIQGFADRHDTKRFYDALKAVYGPPSCGSLPLLSADRTTLLKDKKENLERWAEHFYSVLNRPSTINNEDIARLPSEHMMQLEMDSFLSAYNNFGLTISTRKTEVMFLPAHGNQYHNLYITVKGQRLQAVDNFTYLGSTLSRSVNINAKCQGKRLVGGQRKRFKDSLKTSLKYFSISNESWETLARDSPTWRSHIQQGAKLAKEERTKTAEKKREHRKARAASVTDTAPTHRSPICGGGLSAQIGLISHLRTQRSGSSTKK</sequence>
<organism evidence="2 3">
    <name type="scientific">Petrolisthes cinctipes</name>
    <name type="common">Flat porcelain crab</name>
    <dbReference type="NCBI Taxonomy" id="88211"/>
    <lineage>
        <taxon>Eukaryota</taxon>
        <taxon>Metazoa</taxon>
        <taxon>Ecdysozoa</taxon>
        <taxon>Arthropoda</taxon>
        <taxon>Crustacea</taxon>
        <taxon>Multicrustacea</taxon>
        <taxon>Malacostraca</taxon>
        <taxon>Eumalacostraca</taxon>
        <taxon>Eucarida</taxon>
        <taxon>Decapoda</taxon>
        <taxon>Pleocyemata</taxon>
        <taxon>Anomura</taxon>
        <taxon>Galatheoidea</taxon>
        <taxon>Porcellanidae</taxon>
        <taxon>Petrolisthes</taxon>
    </lineage>
</organism>
<dbReference type="AlphaFoldDB" id="A0AAE1KUQ9"/>
<evidence type="ECO:0000313" key="2">
    <source>
        <dbReference type="EMBL" id="KAK3885594.1"/>
    </source>
</evidence>
<dbReference type="EMBL" id="JAWQEG010000786">
    <property type="protein sequence ID" value="KAK3885594.1"/>
    <property type="molecule type" value="Genomic_DNA"/>
</dbReference>
<dbReference type="PANTHER" id="PTHR47027">
    <property type="entry name" value="REVERSE TRANSCRIPTASE DOMAIN-CONTAINING PROTEIN"/>
    <property type="match status" value="1"/>
</dbReference>